<dbReference type="InterPro" id="IPR001041">
    <property type="entry name" value="2Fe-2S_ferredoxin-type"/>
</dbReference>
<dbReference type="Gene3D" id="3.10.20.30">
    <property type="match status" value="1"/>
</dbReference>
<reference evidence="8 9" key="1">
    <citation type="submission" date="2020-08" db="EMBL/GenBank/DDBJ databases">
        <title>Genomic Encyclopedia of Type Strains, Phase IV (KMG-IV): sequencing the most valuable type-strain genomes for metagenomic binning, comparative biology and taxonomic classification.</title>
        <authorList>
            <person name="Goeker M."/>
        </authorList>
    </citation>
    <scope>NUCLEOTIDE SEQUENCE [LARGE SCALE GENOMIC DNA]</scope>
    <source>
        <strain evidence="8 9">DSM 27026</strain>
    </source>
</reference>
<comment type="similarity">
    <text evidence="1">Belongs to the adrenodoxin/putidaredoxin family.</text>
</comment>
<dbReference type="CDD" id="cd00207">
    <property type="entry name" value="fer2"/>
    <property type="match status" value="1"/>
</dbReference>
<name>A0A840VC57_9PROT</name>
<comment type="caution">
    <text evidence="8">The sequence shown here is derived from an EMBL/GenBank/DDBJ whole genome shotgun (WGS) entry which is preliminary data.</text>
</comment>
<dbReference type="PROSITE" id="PS51085">
    <property type="entry name" value="2FE2S_FER_2"/>
    <property type="match status" value="1"/>
</dbReference>
<evidence type="ECO:0000313" key="9">
    <source>
        <dbReference type="Proteomes" id="UP000553706"/>
    </source>
</evidence>
<evidence type="ECO:0000313" key="8">
    <source>
        <dbReference type="EMBL" id="MBB5373373.1"/>
    </source>
</evidence>
<keyword evidence="2" id="KW-0001">2Fe-2S</keyword>
<dbReference type="InterPro" id="IPR012675">
    <property type="entry name" value="Beta-grasp_dom_sf"/>
</dbReference>
<dbReference type="PANTHER" id="PTHR23426">
    <property type="entry name" value="FERREDOXIN/ADRENODOXIN"/>
    <property type="match status" value="1"/>
</dbReference>
<dbReference type="Pfam" id="PF00111">
    <property type="entry name" value="Fer2"/>
    <property type="match status" value="1"/>
</dbReference>
<gene>
    <name evidence="8" type="ORF">HNP71_001633</name>
</gene>
<accession>A0A840VC57</accession>
<dbReference type="AlphaFoldDB" id="A0A840VC57"/>
<dbReference type="InterPro" id="IPR036010">
    <property type="entry name" value="2Fe-2S_ferredoxin-like_sf"/>
</dbReference>
<keyword evidence="4" id="KW-0408">Iron</keyword>
<keyword evidence="3" id="KW-0479">Metal-binding</keyword>
<organism evidence="8 9">
    <name type="scientific">Acidocella aromatica</name>
    <dbReference type="NCBI Taxonomy" id="1303579"/>
    <lineage>
        <taxon>Bacteria</taxon>
        <taxon>Pseudomonadati</taxon>
        <taxon>Pseudomonadota</taxon>
        <taxon>Alphaproteobacteria</taxon>
        <taxon>Acetobacterales</taxon>
        <taxon>Acidocellaceae</taxon>
        <taxon>Acidocella</taxon>
    </lineage>
</organism>
<dbReference type="GO" id="GO:0051537">
    <property type="term" value="F:2 iron, 2 sulfur cluster binding"/>
    <property type="evidence" value="ECO:0007669"/>
    <property type="project" value="UniProtKB-KW"/>
</dbReference>
<comment type="cofactor">
    <cofactor evidence="6">
        <name>[2Fe-2S] cluster</name>
        <dbReference type="ChEBI" id="CHEBI:190135"/>
    </cofactor>
</comment>
<evidence type="ECO:0000256" key="6">
    <source>
        <dbReference type="ARBA" id="ARBA00034078"/>
    </source>
</evidence>
<dbReference type="GO" id="GO:0140647">
    <property type="term" value="P:P450-containing electron transport chain"/>
    <property type="evidence" value="ECO:0007669"/>
    <property type="project" value="InterPro"/>
</dbReference>
<evidence type="ECO:0000259" key="7">
    <source>
        <dbReference type="PROSITE" id="PS51085"/>
    </source>
</evidence>
<dbReference type="GO" id="GO:0009055">
    <property type="term" value="F:electron transfer activity"/>
    <property type="evidence" value="ECO:0007669"/>
    <property type="project" value="TreeGrafter"/>
</dbReference>
<evidence type="ECO:0000256" key="1">
    <source>
        <dbReference type="ARBA" id="ARBA00010914"/>
    </source>
</evidence>
<dbReference type="RefSeq" id="WP_183266382.1">
    <property type="nucleotide sequence ID" value="NZ_JACHFJ010000006.1"/>
</dbReference>
<dbReference type="Proteomes" id="UP000553706">
    <property type="component" value="Unassembled WGS sequence"/>
</dbReference>
<proteinExistence type="inferred from homology"/>
<dbReference type="PANTHER" id="PTHR23426:SF65">
    <property type="entry name" value="FERREDOXIN-2, MITOCHONDRIAL"/>
    <property type="match status" value="1"/>
</dbReference>
<protein>
    <submittedName>
        <fullName evidence="8">2Fe-2S ferredoxin</fullName>
    </submittedName>
</protein>
<dbReference type="GO" id="GO:0046872">
    <property type="term" value="F:metal ion binding"/>
    <property type="evidence" value="ECO:0007669"/>
    <property type="project" value="UniProtKB-KW"/>
</dbReference>
<evidence type="ECO:0000256" key="2">
    <source>
        <dbReference type="ARBA" id="ARBA00022714"/>
    </source>
</evidence>
<evidence type="ECO:0000256" key="5">
    <source>
        <dbReference type="ARBA" id="ARBA00023014"/>
    </source>
</evidence>
<keyword evidence="9" id="KW-1185">Reference proteome</keyword>
<sequence length="105" mass="10973">MPHILVTTRDGLTHQVEYLPGRILTDALHDAGLTELRALCGGCLTCATCHVYVDPLSSASRPPFGELEGVVIGGLAAPRENSRLACQLVLTAALDGLALTIPPEG</sequence>
<evidence type="ECO:0000256" key="4">
    <source>
        <dbReference type="ARBA" id="ARBA00023004"/>
    </source>
</evidence>
<dbReference type="InterPro" id="IPR001055">
    <property type="entry name" value="Adrenodoxin-like"/>
</dbReference>
<dbReference type="EMBL" id="JACHFJ010000006">
    <property type="protein sequence ID" value="MBB5373373.1"/>
    <property type="molecule type" value="Genomic_DNA"/>
</dbReference>
<keyword evidence="5" id="KW-0411">Iron-sulfur</keyword>
<evidence type="ECO:0000256" key="3">
    <source>
        <dbReference type="ARBA" id="ARBA00022723"/>
    </source>
</evidence>
<feature type="domain" description="2Fe-2S ferredoxin-type" evidence="7">
    <location>
        <begin position="2"/>
        <end position="105"/>
    </location>
</feature>
<dbReference type="SUPFAM" id="SSF54292">
    <property type="entry name" value="2Fe-2S ferredoxin-like"/>
    <property type="match status" value="1"/>
</dbReference>